<keyword evidence="2" id="KW-0732">Signal</keyword>
<sequence length="475" mass="50403">MRPLRSLALLSASALVSLTLNSALDAQTGTPSVTGGTVSGRVICADTNAPARFGKVYLKSTHDEGMGDVFTKRMQSAMAADGRKQPPITEEQKRAQAAAARTMNHAGDLLSAATIGMNGEYSFPGVKPGTYYVHAVYRGYVDSLANFSDEDLASTVPAVMSRISSAVSTITITGDEEVHVDLRLDRGAAVSGKILYDDGSPAVGWIVTPERAKDQEEFNAMIAVQQQLAVATGDAAITDDQGRYRLSGLPPGEYIVRAYLQALPIGVSLRNLGQGGDGIRLIAYSGDTFHRKAAKSFQLSGSTERSGTDLTVPGHTLHSLMGHVVALSDGHTPNSGTVILTSKEDPAVSLKAGVRDDGSFHYDYLPSGTYTLKASDVADARTTGKTNLLGMSIPNQEILRKYTDTTAEVVLQDNDADSVRLSVAQTDWTPPAKRAGAKEVDTDTAVGGALGKLFTTDEDDEGDKPKERPKQQPKQ</sequence>
<dbReference type="InterPro" id="IPR013783">
    <property type="entry name" value="Ig-like_fold"/>
</dbReference>
<keyword evidence="3" id="KW-0645">Protease</keyword>
<evidence type="ECO:0000313" key="3">
    <source>
        <dbReference type="EMBL" id="QEE26641.1"/>
    </source>
</evidence>
<dbReference type="GO" id="GO:0030246">
    <property type="term" value="F:carbohydrate binding"/>
    <property type="evidence" value="ECO:0007669"/>
    <property type="project" value="InterPro"/>
</dbReference>
<dbReference type="KEGG" id="talb:FTW19_00630"/>
<keyword evidence="4" id="KW-1185">Reference proteome</keyword>
<dbReference type="Gene3D" id="2.60.40.10">
    <property type="entry name" value="Immunoglobulins"/>
    <property type="match status" value="1"/>
</dbReference>
<feature type="signal peptide" evidence="2">
    <location>
        <begin position="1"/>
        <end position="22"/>
    </location>
</feature>
<protein>
    <submittedName>
        <fullName evidence="3">Carboxypeptidase regulatory-like domain-containing protein</fullName>
    </submittedName>
</protein>
<dbReference type="AlphaFoldDB" id="A0A5B9E869"/>
<name>A0A5B9E869_9BACT</name>
<dbReference type="InterPro" id="IPR008969">
    <property type="entry name" value="CarboxyPept-like_regulatory"/>
</dbReference>
<reference evidence="3 4" key="1">
    <citation type="submission" date="2019-08" db="EMBL/GenBank/DDBJ databases">
        <title>Complete genome sequence of Terriglobus albidus strain ORNL.</title>
        <authorList>
            <person name="Podar M."/>
        </authorList>
    </citation>
    <scope>NUCLEOTIDE SEQUENCE [LARGE SCALE GENOMIC DNA]</scope>
    <source>
        <strain evidence="3 4">ORNL</strain>
    </source>
</reference>
<dbReference type="InterPro" id="IPR013784">
    <property type="entry name" value="Carb-bd-like_fold"/>
</dbReference>
<keyword evidence="3" id="KW-0378">Hydrolase</keyword>
<feature type="compositionally biased region" description="Basic and acidic residues" evidence="1">
    <location>
        <begin position="463"/>
        <end position="475"/>
    </location>
</feature>
<evidence type="ECO:0000256" key="1">
    <source>
        <dbReference type="SAM" id="MobiDB-lite"/>
    </source>
</evidence>
<feature type="chain" id="PRO_5023042493" evidence="2">
    <location>
        <begin position="23"/>
        <end position="475"/>
    </location>
</feature>
<dbReference type="SUPFAM" id="SSF49464">
    <property type="entry name" value="Carboxypeptidase regulatory domain-like"/>
    <property type="match status" value="1"/>
</dbReference>
<organism evidence="3 4">
    <name type="scientific">Terriglobus albidus</name>
    <dbReference type="NCBI Taxonomy" id="1592106"/>
    <lineage>
        <taxon>Bacteria</taxon>
        <taxon>Pseudomonadati</taxon>
        <taxon>Acidobacteriota</taxon>
        <taxon>Terriglobia</taxon>
        <taxon>Terriglobales</taxon>
        <taxon>Acidobacteriaceae</taxon>
        <taxon>Terriglobus</taxon>
    </lineage>
</organism>
<dbReference type="OrthoDB" id="121990at2"/>
<keyword evidence="3" id="KW-0121">Carboxypeptidase</keyword>
<dbReference type="EMBL" id="CP042806">
    <property type="protein sequence ID" value="QEE26641.1"/>
    <property type="molecule type" value="Genomic_DNA"/>
</dbReference>
<gene>
    <name evidence="3" type="ORF">FTW19_00630</name>
</gene>
<evidence type="ECO:0000256" key="2">
    <source>
        <dbReference type="SAM" id="SignalP"/>
    </source>
</evidence>
<evidence type="ECO:0000313" key="4">
    <source>
        <dbReference type="Proteomes" id="UP000321820"/>
    </source>
</evidence>
<dbReference type="RefSeq" id="WP_147645779.1">
    <property type="nucleotide sequence ID" value="NZ_CP042806.1"/>
</dbReference>
<proteinExistence type="predicted"/>
<accession>A0A5B9E869</accession>
<dbReference type="GO" id="GO:0004180">
    <property type="term" value="F:carboxypeptidase activity"/>
    <property type="evidence" value="ECO:0007669"/>
    <property type="project" value="UniProtKB-KW"/>
</dbReference>
<dbReference type="SUPFAM" id="SSF49452">
    <property type="entry name" value="Starch-binding domain-like"/>
    <property type="match status" value="1"/>
</dbReference>
<feature type="region of interest" description="Disordered" evidence="1">
    <location>
        <begin position="430"/>
        <end position="475"/>
    </location>
</feature>
<dbReference type="Proteomes" id="UP000321820">
    <property type="component" value="Chromosome"/>
</dbReference>